<dbReference type="SUPFAM" id="SSF74653">
    <property type="entry name" value="TolA/TonB C-terminal domain"/>
    <property type="match status" value="1"/>
</dbReference>
<feature type="region of interest" description="Disordered" evidence="1">
    <location>
        <begin position="65"/>
        <end position="85"/>
    </location>
</feature>
<gene>
    <name evidence="3" type="ORF">ABIE19_002248</name>
</gene>
<dbReference type="InterPro" id="IPR006311">
    <property type="entry name" value="TAT_signal"/>
</dbReference>
<reference evidence="3 4" key="1">
    <citation type="submission" date="2024-06" db="EMBL/GenBank/DDBJ databases">
        <title>Sorghum-associated microbial communities from plants grown in Nebraska, USA.</title>
        <authorList>
            <person name="Schachtman D."/>
        </authorList>
    </citation>
    <scope>NUCLEOTIDE SEQUENCE [LARGE SCALE GENOMIC DNA]</scope>
    <source>
        <strain evidence="3 4">2814</strain>
    </source>
</reference>
<dbReference type="RefSeq" id="WP_354089280.1">
    <property type="nucleotide sequence ID" value="NZ_JBEPTF010000003.1"/>
</dbReference>
<evidence type="ECO:0008006" key="5">
    <source>
        <dbReference type="Google" id="ProtNLM"/>
    </source>
</evidence>
<dbReference type="PROSITE" id="PS51318">
    <property type="entry name" value="TAT"/>
    <property type="match status" value="1"/>
</dbReference>
<evidence type="ECO:0000313" key="4">
    <source>
        <dbReference type="Proteomes" id="UP001549313"/>
    </source>
</evidence>
<keyword evidence="4" id="KW-1185">Reference proteome</keyword>
<evidence type="ECO:0000256" key="2">
    <source>
        <dbReference type="SAM" id="SignalP"/>
    </source>
</evidence>
<comment type="caution">
    <text evidence="3">The sequence shown here is derived from an EMBL/GenBank/DDBJ whole genome shotgun (WGS) entry which is preliminary data.</text>
</comment>
<accession>A0ABV2RCJ6</accession>
<evidence type="ECO:0000313" key="3">
    <source>
        <dbReference type="EMBL" id="MET4684311.1"/>
    </source>
</evidence>
<proteinExistence type="predicted"/>
<sequence length="146" mass="15274">MTVRRSRLSSLRALAAGVAAALGLAAPVSAAGQSLSPEAAPKEWIAYAEASMQAMNGWLAEEGEAASSLRRSLEQTRPAPDQATPAVEVRLFIDKNGSVSLHGHSPLPDADAAVALRSVLNGRRLAPPPPNMLQPLRLAIQLEPNA</sequence>
<protein>
    <recommendedName>
        <fullName evidence="5">TonB C-terminal domain-containing protein</fullName>
    </recommendedName>
</protein>
<keyword evidence="2" id="KW-0732">Signal</keyword>
<evidence type="ECO:0000256" key="1">
    <source>
        <dbReference type="SAM" id="MobiDB-lite"/>
    </source>
</evidence>
<feature type="chain" id="PRO_5045571346" description="TonB C-terminal domain-containing protein" evidence="2">
    <location>
        <begin position="31"/>
        <end position="146"/>
    </location>
</feature>
<feature type="signal peptide" evidence="2">
    <location>
        <begin position="1"/>
        <end position="30"/>
    </location>
</feature>
<organism evidence="3 4">
    <name type="scientific">Brevundimonas faecalis</name>
    <dbReference type="NCBI Taxonomy" id="947378"/>
    <lineage>
        <taxon>Bacteria</taxon>
        <taxon>Pseudomonadati</taxon>
        <taxon>Pseudomonadota</taxon>
        <taxon>Alphaproteobacteria</taxon>
        <taxon>Caulobacterales</taxon>
        <taxon>Caulobacteraceae</taxon>
        <taxon>Brevundimonas</taxon>
    </lineage>
</organism>
<dbReference type="Proteomes" id="UP001549313">
    <property type="component" value="Unassembled WGS sequence"/>
</dbReference>
<name>A0ABV2RCJ6_9CAUL</name>
<dbReference type="EMBL" id="JBEPTF010000003">
    <property type="protein sequence ID" value="MET4684311.1"/>
    <property type="molecule type" value="Genomic_DNA"/>
</dbReference>